<dbReference type="PANTHER" id="PTHR43531">
    <property type="entry name" value="PROTEIN ICFG"/>
    <property type="match status" value="1"/>
</dbReference>
<evidence type="ECO:0000256" key="3">
    <source>
        <dbReference type="PROSITE-ProRule" id="PRU00284"/>
    </source>
</evidence>
<keyword evidence="5" id="KW-1133">Transmembrane helix</keyword>
<evidence type="ECO:0000256" key="4">
    <source>
        <dbReference type="SAM" id="MobiDB-lite"/>
    </source>
</evidence>
<dbReference type="InterPro" id="IPR004090">
    <property type="entry name" value="Chemotax_Me-accpt_rcpt"/>
</dbReference>
<comment type="similarity">
    <text evidence="2">Belongs to the methyl-accepting chemotaxis (MCP) protein family.</text>
</comment>
<evidence type="ECO:0000259" key="6">
    <source>
        <dbReference type="PROSITE" id="PS50111"/>
    </source>
</evidence>
<dbReference type="Pfam" id="PF00015">
    <property type="entry name" value="MCPsignal"/>
    <property type="match status" value="1"/>
</dbReference>
<dbReference type="Gene3D" id="1.10.287.950">
    <property type="entry name" value="Methyl-accepting chemotaxis protein"/>
    <property type="match status" value="1"/>
</dbReference>
<reference evidence="8" key="2">
    <citation type="submission" date="2019-01" db="EMBL/GenBank/DDBJ databases">
        <title>Genome sequence of Desulfonema ishimotonii strain Tokyo 01.</title>
        <authorList>
            <person name="Fukui M."/>
        </authorList>
    </citation>
    <scope>NUCLEOTIDE SEQUENCE [LARGE SCALE GENOMIC DNA]</scope>
    <source>
        <strain evidence="8">Tokyo 01</strain>
    </source>
</reference>
<name>A0A401FST4_9BACT</name>
<evidence type="ECO:0000256" key="2">
    <source>
        <dbReference type="ARBA" id="ARBA00029447"/>
    </source>
</evidence>
<feature type="transmembrane region" description="Helical" evidence="5">
    <location>
        <begin position="154"/>
        <end position="181"/>
    </location>
</feature>
<dbReference type="EMBL" id="BEXT01000001">
    <property type="protein sequence ID" value="GBC60042.1"/>
    <property type="molecule type" value="Genomic_DNA"/>
</dbReference>
<comment type="caution">
    <text evidence="7">The sequence shown here is derived from an EMBL/GenBank/DDBJ whole genome shotgun (WGS) entry which is preliminary data.</text>
</comment>
<protein>
    <recommendedName>
        <fullName evidence="6">Methyl-accepting transducer domain-containing protein</fullName>
    </recommendedName>
</protein>
<evidence type="ECO:0000256" key="5">
    <source>
        <dbReference type="SAM" id="Phobius"/>
    </source>
</evidence>
<evidence type="ECO:0000313" key="7">
    <source>
        <dbReference type="EMBL" id="GBC60042.1"/>
    </source>
</evidence>
<dbReference type="PROSITE" id="PS50111">
    <property type="entry name" value="CHEMOTAXIS_TRANSDUC_2"/>
    <property type="match status" value="1"/>
</dbReference>
<dbReference type="PANTHER" id="PTHR43531:SF11">
    <property type="entry name" value="METHYL-ACCEPTING CHEMOTAXIS PROTEIN 3"/>
    <property type="match status" value="1"/>
</dbReference>
<keyword evidence="1" id="KW-0145">Chemotaxis</keyword>
<dbReference type="GO" id="GO:0005886">
    <property type="term" value="C:plasma membrane"/>
    <property type="evidence" value="ECO:0007669"/>
    <property type="project" value="TreeGrafter"/>
</dbReference>
<feature type="region of interest" description="Disordered" evidence="4">
    <location>
        <begin position="452"/>
        <end position="473"/>
    </location>
</feature>
<dbReference type="GO" id="GO:0007165">
    <property type="term" value="P:signal transduction"/>
    <property type="evidence" value="ECO:0007669"/>
    <property type="project" value="UniProtKB-KW"/>
</dbReference>
<dbReference type="Proteomes" id="UP000288096">
    <property type="component" value="Unassembled WGS sequence"/>
</dbReference>
<evidence type="ECO:0000313" key="8">
    <source>
        <dbReference type="Proteomes" id="UP000288096"/>
    </source>
</evidence>
<dbReference type="InterPro" id="IPR004089">
    <property type="entry name" value="MCPsignal_dom"/>
</dbReference>
<sequence length="498" mass="54141">MKQEAVQKKMGKISLIMILASVLITAGFSIWDYASERNRLITEFEEMVHPIPERLANSLQKPLWFLDENLTQKLIELEMKNRKIFGIVVREADKKTVFSARKRGEDWSVIASDGEINPDKFEAEAATILYEEKPIGTVEIYFTKSFMKEKLKMLLIFIGIRVVIMCGCLVCLLIFIMKFFFVNPIAQVVQGLGVVGNEIESAAHRVSGTGQQLTAGTSRQAAAVEETSASLEEITSMTQQNTKNVIHSNNLMIDTAEVVSEAARSMTELTSSMEKISATGEETRKVIKTIEEIAFQTNLLALNAAVEAARAGDAGSGFAVVADEVRNLAMRSGEAAKNTAALIEASVDGIRKGSELVFKTNEAFNQVTDGAKKVGELLSEVTAASQEQSQGISQVSRAMVDIDKVTQENAAGVEETAAAIAKIENQIIDMKGLMVKLVNLIGNQNSQAAFSSSEPQTVSAPTKTLPEASPAVLPAISSRPFEGNLALTEKDDDEFEGF</sequence>
<evidence type="ECO:0000256" key="1">
    <source>
        <dbReference type="ARBA" id="ARBA00022500"/>
    </source>
</evidence>
<keyword evidence="5" id="KW-0472">Membrane</keyword>
<dbReference type="GO" id="GO:0006935">
    <property type="term" value="P:chemotaxis"/>
    <property type="evidence" value="ECO:0007669"/>
    <property type="project" value="UniProtKB-KW"/>
</dbReference>
<keyword evidence="5" id="KW-0812">Transmembrane</keyword>
<keyword evidence="3" id="KW-0807">Transducer</keyword>
<dbReference type="RefSeq" id="WP_166404899.1">
    <property type="nucleotide sequence ID" value="NZ_BEXT01000001.1"/>
</dbReference>
<dbReference type="GO" id="GO:0004888">
    <property type="term" value="F:transmembrane signaling receptor activity"/>
    <property type="evidence" value="ECO:0007669"/>
    <property type="project" value="InterPro"/>
</dbReference>
<organism evidence="7 8">
    <name type="scientific">Desulfonema ishimotonii</name>
    <dbReference type="NCBI Taxonomy" id="45657"/>
    <lineage>
        <taxon>Bacteria</taxon>
        <taxon>Pseudomonadati</taxon>
        <taxon>Thermodesulfobacteriota</taxon>
        <taxon>Desulfobacteria</taxon>
        <taxon>Desulfobacterales</taxon>
        <taxon>Desulfococcaceae</taxon>
        <taxon>Desulfonema</taxon>
    </lineage>
</organism>
<feature type="domain" description="Methyl-accepting transducer" evidence="6">
    <location>
        <begin position="195"/>
        <end position="424"/>
    </location>
</feature>
<accession>A0A401FST4</accession>
<reference evidence="8" key="1">
    <citation type="submission" date="2017-11" db="EMBL/GenBank/DDBJ databases">
        <authorList>
            <person name="Watanabe M."/>
            <person name="Kojima H."/>
        </authorList>
    </citation>
    <scope>NUCLEOTIDE SEQUENCE [LARGE SCALE GENOMIC DNA]</scope>
    <source>
        <strain evidence="8">Tokyo 01</strain>
    </source>
</reference>
<dbReference type="SMART" id="SM00283">
    <property type="entry name" value="MA"/>
    <property type="match status" value="1"/>
</dbReference>
<dbReference type="SUPFAM" id="SSF58104">
    <property type="entry name" value="Methyl-accepting chemotaxis protein (MCP) signaling domain"/>
    <property type="match status" value="1"/>
</dbReference>
<dbReference type="CDD" id="cd11386">
    <property type="entry name" value="MCP_signal"/>
    <property type="match status" value="1"/>
</dbReference>
<dbReference type="PRINTS" id="PR00260">
    <property type="entry name" value="CHEMTRNSDUCR"/>
</dbReference>
<feature type="compositionally biased region" description="Polar residues" evidence="4">
    <location>
        <begin position="452"/>
        <end position="462"/>
    </location>
</feature>
<dbReference type="InterPro" id="IPR051310">
    <property type="entry name" value="MCP_chemotaxis"/>
</dbReference>
<keyword evidence="8" id="KW-1185">Reference proteome</keyword>
<gene>
    <name evidence="7" type="ORF">DENIS_0984</name>
</gene>
<proteinExistence type="inferred from homology"/>
<feature type="transmembrane region" description="Helical" evidence="5">
    <location>
        <begin position="12"/>
        <end position="31"/>
    </location>
</feature>
<dbReference type="AlphaFoldDB" id="A0A401FST4"/>